<reference evidence="3" key="1">
    <citation type="submission" date="2018-07" db="EMBL/GenBank/DDBJ databases">
        <title>Annotation of Aphanomyces astaci genome assembly.</title>
        <authorList>
            <person name="Studholme D.J."/>
        </authorList>
    </citation>
    <scope>NUCLEOTIDE SEQUENCE [LARGE SCALE GENOMIC DNA]</scope>
    <source>
        <strain evidence="3">Pc</strain>
    </source>
</reference>
<dbReference type="EMBL" id="MZMZ02002579">
    <property type="protein sequence ID" value="RQM25229.1"/>
    <property type="molecule type" value="Genomic_DNA"/>
</dbReference>
<dbReference type="Pfam" id="PF00498">
    <property type="entry name" value="FHA"/>
    <property type="match status" value="1"/>
</dbReference>
<protein>
    <recommendedName>
        <fullName evidence="2">FHA domain-containing protein</fullName>
    </recommendedName>
</protein>
<evidence type="ECO:0000259" key="2">
    <source>
        <dbReference type="PROSITE" id="PS50006"/>
    </source>
</evidence>
<dbReference type="Proteomes" id="UP000284702">
    <property type="component" value="Unassembled WGS sequence"/>
</dbReference>
<dbReference type="InterPro" id="IPR000253">
    <property type="entry name" value="FHA_dom"/>
</dbReference>
<evidence type="ECO:0000313" key="4">
    <source>
        <dbReference type="Proteomes" id="UP000284702"/>
    </source>
</evidence>
<evidence type="ECO:0000256" key="1">
    <source>
        <dbReference type="SAM" id="MobiDB-lite"/>
    </source>
</evidence>
<dbReference type="AlphaFoldDB" id="A0A3R7ZD00"/>
<sequence length="301" mass="33009">MSVPREVKTLCRAYIELGLDDNVDTARIILTMASVTDDEKKLEKEFLSKRPPLAYAKLQGKLNDTEPFEVVITQLPVELGRGSLENQPEGRICLGDQMSVSRTHARINWSAEKSCFELECLGKNPLYVAVNKGTTVQLTPKLPLKIGSTRFYFLPAIKSPCGVLSGLKLIQKGFEKAPQPAASTTGLTVDDTVDSIFKCFRDIEYEVGGRDTLASLIKYVHMLLGALFSEPRYILIKPEKPEADDKKRPGSAGPADAKKKAKTAPVDAPDVAAKALVPTDVQRLDTKHVSALLNASDYYGE</sequence>
<dbReference type="PROSITE" id="PS50006">
    <property type="entry name" value="FHA_DOMAIN"/>
    <property type="match status" value="1"/>
</dbReference>
<dbReference type="VEuPathDB" id="FungiDB:H257_04493"/>
<dbReference type="InterPro" id="IPR008984">
    <property type="entry name" value="SMAD_FHA_dom_sf"/>
</dbReference>
<accession>A0A3R7ZD00</accession>
<proteinExistence type="predicted"/>
<name>A0A3R7ZD00_APHAT</name>
<organism evidence="3 4">
    <name type="scientific">Aphanomyces astaci</name>
    <name type="common">Crayfish plague agent</name>
    <dbReference type="NCBI Taxonomy" id="112090"/>
    <lineage>
        <taxon>Eukaryota</taxon>
        <taxon>Sar</taxon>
        <taxon>Stramenopiles</taxon>
        <taxon>Oomycota</taxon>
        <taxon>Saprolegniomycetes</taxon>
        <taxon>Saprolegniales</taxon>
        <taxon>Verrucalvaceae</taxon>
        <taxon>Aphanomyces</taxon>
    </lineage>
</organism>
<feature type="compositionally biased region" description="Basic and acidic residues" evidence="1">
    <location>
        <begin position="239"/>
        <end position="248"/>
    </location>
</feature>
<feature type="region of interest" description="Disordered" evidence="1">
    <location>
        <begin position="239"/>
        <end position="267"/>
    </location>
</feature>
<comment type="caution">
    <text evidence="3">The sequence shown here is derived from an EMBL/GenBank/DDBJ whole genome shotgun (WGS) entry which is preliminary data.</text>
</comment>
<feature type="domain" description="FHA" evidence="2">
    <location>
        <begin position="77"/>
        <end position="128"/>
    </location>
</feature>
<gene>
    <name evidence="3" type="ORF">B5M09_000787</name>
</gene>
<keyword evidence="4" id="KW-1185">Reference proteome</keyword>
<dbReference type="SUPFAM" id="SSF49879">
    <property type="entry name" value="SMAD/FHA domain"/>
    <property type="match status" value="1"/>
</dbReference>
<dbReference type="Gene3D" id="2.60.200.20">
    <property type="match status" value="1"/>
</dbReference>
<evidence type="ECO:0000313" key="3">
    <source>
        <dbReference type="EMBL" id="RQM25229.1"/>
    </source>
</evidence>